<dbReference type="OrthoDB" id="1001609at2759"/>
<evidence type="ECO:0000313" key="1">
    <source>
        <dbReference type="EMBL" id="MBA0812634.1"/>
    </source>
</evidence>
<keyword evidence="2" id="KW-1185">Reference proteome</keyword>
<reference evidence="1 2" key="1">
    <citation type="journal article" date="2019" name="Genome Biol. Evol.">
        <title>Insights into the evolution of the New World diploid cottons (Gossypium, subgenus Houzingenia) based on genome sequencing.</title>
        <authorList>
            <person name="Grover C.E."/>
            <person name="Arick M.A. 2nd"/>
            <person name="Thrash A."/>
            <person name="Conover J.L."/>
            <person name="Sanders W.S."/>
            <person name="Peterson D.G."/>
            <person name="Frelichowski J.E."/>
            <person name="Scheffler J.A."/>
            <person name="Scheffler B.E."/>
            <person name="Wendel J.F."/>
        </authorList>
    </citation>
    <scope>NUCLEOTIDE SEQUENCE [LARGE SCALE GENOMIC DNA]</scope>
    <source>
        <strain evidence="1">0</strain>
        <tissue evidence="1">Leaf</tissue>
    </source>
</reference>
<comment type="caution">
    <text evidence="1">The sequence shown here is derived from an EMBL/GenBank/DDBJ whole genome shotgun (WGS) entry which is preliminary data.</text>
</comment>
<accession>A0A7J9HTE8</accession>
<evidence type="ECO:0000313" key="2">
    <source>
        <dbReference type="Proteomes" id="UP000593560"/>
    </source>
</evidence>
<dbReference type="EMBL" id="JABFAD010000011">
    <property type="protein sequence ID" value="MBA0812634.1"/>
    <property type="molecule type" value="Genomic_DNA"/>
</dbReference>
<gene>
    <name evidence="1" type="ORF">Gohar_026583</name>
</gene>
<dbReference type="AlphaFoldDB" id="A0A7J9HTE8"/>
<dbReference type="Proteomes" id="UP000593560">
    <property type="component" value="Unassembled WGS sequence"/>
</dbReference>
<name>A0A7J9HTE8_9ROSI</name>
<organism evidence="1 2">
    <name type="scientific">Gossypium harknessii</name>
    <dbReference type="NCBI Taxonomy" id="34285"/>
    <lineage>
        <taxon>Eukaryota</taxon>
        <taxon>Viridiplantae</taxon>
        <taxon>Streptophyta</taxon>
        <taxon>Embryophyta</taxon>
        <taxon>Tracheophyta</taxon>
        <taxon>Spermatophyta</taxon>
        <taxon>Magnoliopsida</taxon>
        <taxon>eudicotyledons</taxon>
        <taxon>Gunneridae</taxon>
        <taxon>Pentapetalae</taxon>
        <taxon>rosids</taxon>
        <taxon>malvids</taxon>
        <taxon>Malvales</taxon>
        <taxon>Malvaceae</taxon>
        <taxon>Malvoideae</taxon>
        <taxon>Gossypium</taxon>
    </lineage>
</organism>
<protein>
    <submittedName>
        <fullName evidence="1">Uncharacterized protein</fullName>
    </submittedName>
</protein>
<proteinExistence type="predicted"/>
<sequence>MAEDINAILERLKFLEEELVQVIQVVMVHERGGKFCSPERSLQHSFGTLDRQTALDVGNAIGELVAIDWKDRNGGWTKFLRLKIKINVSNPLRRVVKLVGKMGWKSYACSSTRDY</sequence>